<dbReference type="InterPro" id="IPR001034">
    <property type="entry name" value="DeoR_HTH"/>
</dbReference>
<dbReference type="SUPFAM" id="SSF100950">
    <property type="entry name" value="NagB/RpiA/CoA transferase-like"/>
    <property type="match status" value="1"/>
</dbReference>
<dbReference type="AlphaFoldDB" id="A0A2H5F1N1"/>
<dbReference type="InterPro" id="IPR050313">
    <property type="entry name" value="Carb_Metab_HTH_regulators"/>
</dbReference>
<evidence type="ECO:0000256" key="3">
    <source>
        <dbReference type="ARBA" id="ARBA00023163"/>
    </source>
</evidence>
<dbReference type="SUPFAM" id="SSF46785">
    <property type="entry name" value="Winged helix' DNA-binding domain"/>
    <property type="match status" value="1"/>
</dbReference>
<dbReference type="Gene3D" id="3.40.50.1360">
    <property type="match status" value="1"/>
</dbReference>
<dbReference type="PRINTS" id="PR00037">
    <property type="entry name" value="HTHLACR"/>
</dbReference>
<dbReference type="PROSITE" id="PS51000">
    <property type="entry name" value="HTH_DEOR_2"/>
    <property type="match status" value="1"/>
</dbReference>
<gene>
    <name evidence="5" type="ORF">CX676_15785</name>
</gene>
<dbReference type="GO" id="GO:0003700">
    <property type="term" value="F:DNA-binding transcription factor activity"/>
    <property type="evidence" value="ECO:0007669"/>
    <property type="project" value="InterPro"/>
</dbReference>
<dbReference type="Pfam" id="PF08220">
    <property type="entry name" value="HTH_DeoR"/>
    <property type="match status" value="1"/>
</dbReference>
<dbReference type="PANTHER" id="PTHR30363:SF44">
    <property type="entry name" value="AGA OPERON TRANSCRIPTIONAL REPRESSOR-RELATED"/>
    <property type="match status" value="1"/>
</dbReference>
<protein>
    <submittedName>
        <fullName evidence="5">DeoR/GlpR transcriptional regulator</fullName>
    </submittedName>
</protein>
<dbReference type="InterPro" id="IPR037171">
    <property type="entry name" value="NagB/RpiA_transferase-like"/>
</dbReference>
<keyword evidence="3" id="KW-0804">Transcription</keyword>
<proteinExistence type="predicted"/>
<dbReference type="SMART" id="SM00420">
    <property type="entry name" value="HTH_DEOR"/>
    <property type="match status" value="1"/>
</dbReference>
<dbReference type="OrthoDB" id="9816363at2"/>
<dbReference type="RefSeq" id="WP_101753469.1">
    <property type="nucleotide sequence ID" value="NZ_CP025430.1"/>
</dbReference>
<evidence type="ECO:0000256" key="1">
    <source>
        <dbReference type="ARBA" id="ARBA00023015"/>
    </source>
</evidence>
<keyword evidence="2" id="KW-0238">DNA-binding</keyword>
<name>A0A2H5F1N1_9RHOB</name>
<dbReference type="Gene3D" id="1.10.10.10">
    <property type="entry name" value="Winged helix-like DNA-binding domain superfamily/Winged helix DNA-binding domain"/>
    <property type="match status" value="1"/>
</dbReference>
<keyword evidence="1" id="KW-0805">Transcription regulation</keyword>
<accession>A0A2H5F1N1</accession>
<dbReference type="SMART" id="SM01134">
    <property type="entry name" value="DeoRC"/>
    <property type="match status" value="1"/>
</dbReference>
<sequence length="252" mass="26722">MKPRERRLQIEGLIWEEGSVSVELLAERFTVSTETIRRDLSRLAEAGRIMKVHGGARSTRLLSEPSMPVRTALASSEKARIGRRLVDALEPGDTIFIDTGSTTLAAAPALATMTGLTIITNSCQLAEALAQAGSDADIYLLGGRYVSGNAQTVGAAVLGQISEFQADHCVLTVAALSPEIGAMDASHDEAQVGRAMAANARNLIILADSSKLGRRAAFSVCRSDAIGLLITDERISGHDRAAFTAHGVKVWI</sequence>
<evidence type="ECO:0000259" key="4">
    <source>
        <dbReference type="PROSITE" id="PS51000"/>
    </source>
</evidence>
<organism evidence="5 6">
    <name type="scientific">Paracoccus zhejiangensis</name>
    <dbReference type="NCBI Taxonomy" id="1077935"/>
    <lineage>
        <taxon>Bacteria</taxon>
        <taxon>Pseudomonadati</taxon>
        <taxon>Pseudomonadota</taxon>
        <taxon>Alphaproteobacteria</taxon>
        <taxon>Rhodobacterales</taxon>
        <taxon>Paracoccaceae</taxon>
        <taxon>Paracoccus</taxon>
    </lineage>
</organism>
<keyword evidence="6" id="KW-1185">Reference proteome</keyword>
<dbReference type="GO" id="GO:0003677">
    <property type="term" value="F:DNA binding"/>
    <property type="evidence" value="ECO:0007669"/>
    <property type="project" value="UniProtKB-KW"/>
</dbReference>
<dbReference type="Proteomes" id="UP000234530">
    <property type="component" value="Chromosome"/>
</dbReference>
<dbReference type="Pfam" id="PF00455">
    <property type="entry name" value="DeoRC"/>
    <property type="match status" value="1"/>
</dbReference>
<dbReference type="EMBL" id="CP025430">
    <property type="protein sequence ID" value="AUH65446.1"/>
    <property type="molecule type" value="Genomic_DNA"/>
</dbReference>
<dbReference type="InterPro" id="IPR018356">
    <property type="entry name" value="Tscrpt_reg_HTH_DeoR_CS"/>
</dbReference>
<dbReference type="PANTHER" id="PTHR30363">
    <property type="entry name" value="HTH-TYPE TRANSCRIPTIONAL REGULATOR SRLR-RELATED"/>
    <property type="match status" value="1"/>
</dbReference>
<evidence type="ECO:0000256" key="2">
    <source>
        <dbReference type="ARBA" id="ARBA00023125"/>
    </source>
</evidence>
<dbReference type="InterPro" id="IPR014036">
    <property type="entry name" value="DeoR-like_C"/>
</dbReference>
<dbReference type="PROSITE" id="PS00894">
    <property type="entry name" value="HTH_DEOR_1"/>
    <property type="match status" value="1"/>
</dbReference>
<evidence type="ECO:0000313" key="6">
    <source>
        <dbReference type="Proteomes" id="UP000234530"/>
    </source>
</evidence>
<dbReference type="InterPro" id="IPR036388">
    <property type="entry name" value="WH-like_DNA-bd_sf"/>
</dbReference>
<dbReference type="KEGG" id="pzh:CX676_15785"/>
<evidence type="ECO:0000313" key="5">
    <source>
        <dbReference type="EMBL" id="AUH65446.1"/>
    </source>
</evidence>
<dbReference type="InterPro" id="IPR036390">
    <property type="entry name" value="WH_DNA-bd_sf"/>
</dbReference>
<feature type="domain" description="HTH deoR-type" evidence="4">
    <location>
        <begin position="3"/>
        <end position="58"/>
    </location>
</feature>
<reference evidence="5 6" key="1">
    <citation type="journal article" date="2013" name="Antonie Van Leeuwenhoek">
        <title>Paracoccus zhejiangensis sp. nov., isolated from activated sludge in wastewater-treatment system.</title>
        <authorList>
            <person name="Wu Z.G."/>
            <person name="Zhang D.F."/>
            <person name="Liu Y.L."/>
            <person name="Wang F."/>
            <person name="Jiang X."/>
            <person name="Li C."/>
            <person name="Li S.P."/>
            <person name="Hong Q."/>
            <person name="Li W.J."/>
        </authorList>
    </citation>
    <scope>NUCLEOTIDE SEQUENCE [LARGE SCALE GENOMIC DNA]</scope>
    <source>
        <strain evidence="5 6">J6</strain>
    </source>
</reference>